<feature type="transmembrane region" description="Helical" evidence="7">
    <location>
        <begin position="381"/>
        <end position="399"/>
    </location>
</feature>
<feature type="transmembrane region" description="Helical" evidence="7">
    <location>
        <begin position="95"/>
        <end position="118"/>
    </location>
</feature>
<evidence type="ECO:0000256" key="1">
    <source>
        <dbReference type="ARBA" id="ARBA00004141"/>
    </source>
</evidence>
<keyword evidence="2" id="KW-0813">Transport</keyword>
<reference evidence="9" key="1">
    <citation type="submission" date="2018-06" db="EMBL/GenBank/DDBJ databases">
        <title>Genetic diversity of the Aeromonas Hydrophila O antigens and development of a suspension array for serotype detection.</title>
        <authorList>
            <person name="Cao H."/>
            <person name="Liu B."/>
        </authorList>
    </citation>
    <scope>NUCLEOTIDE SEQUENCE</scope>
    <source>
        <strain evidence="9">G5388</strain>
    </source>
</reference>
<comment type="subcellular location">
    <subcellularLocation>
        <location evidence="1">Membrane</location>
        <topology evidence="1">Multi-pass membrane protein</topology>
    </subcellularLocation>
</comment>
<protein>
    <recommendedName>
        <fullName evidence="8">RCK C-terminal domain-containing protein</fullName>
    </recommendedName>
</protein>
<evidence type="ECO:0000313" key="9">
    <source>
        <dbReference type="EMBL" id="AXL05102.1"/>
    </source>
</evidence>
<evidence type="ECO:0000256" key="4">
    <source>
        <dbReference type="ARBA" id="ARBA00022737"/>
    </source>
</evidence>
<feature type="domain" description="RCK C-terminal" evidence="8">
    <location>
        <begin position="196"/>
        <end position="280"/>
    </location>
</feature>
<feature type="transmembrane region" description="Helical" evidence="7">
    <location>
        <begin position="30"/>
        <end position="50"/>
    </location>
</feature>
<feature type="transmembrane region" description="Helical" evidence="7">
    <location>
        <begin position="167"/>
        <end position="189"/>
    </location>
</feature>
<dbReference type="InterPro" id="IPR004680">
    <property type="entry name" value="Cit_transptr-like_dom"/>
</dbReference>
<dbReference type="GO" id="GO:0005886">
    <property type="term" value="C:plasma membrane"/>
    <property type="evidence" value="ECO:0007669"/>
    <property type="project" value="TreeGrafter"/>
</dbReference>
<dbReference type="InterPro" id="IPR006037">
    <property type="entry name" value="RCK_C"/>
</dbReference>
<keyword evidence="6 7" id="KW-0472">Membrane</keyword>
<evidence type="ECO:0000256" key="2">
    <source>
        <dbReference type="ARBA" id="ARBA00022448"/>
    </source>
</evidence>
<dbReference type="GO" id="GO:0008324">
    <property type="term" value="F:monoatomic cation transmembrane transporter activity"/>
    <property type="evidence" value="ECO:0007669"/>
    <property type="project" value="InterPro"/>
</dbReference>
<evidence type="ECO:0000256" key="5">
    <source>
        <dbReference type="ARBA" id="ARBA00022989"/>
    </source>
</evidence>
<feature type="transmembrane region" description="Helical" evidence="7">
    <location>
        <begin position="130"/>
        <end position="155"/>
    </location>
</feature>
<dbReference type="Pfam" id="PF03600">
    <property type="entry name" value="CitMHS"/>
    <property type="match status" value="1"/>
</dbReference>
<evidence type="ECO:0000256" key="7">
    <source>
        <dbReference type="SAM" id="Phobius"/>
    </source>
</evidence>
<dbReference type="GO" id="GO:0006813">
    <property type="term" value="P:potassium ion transport"/>
    <property type="evidence" value="ECO:0007669"/>
    <property type="project" value="InterPro"/>
</dbReference>
<dbReference type="AlphaFoldDB" id="A0A346ACZ0"/>
<dbReference type="PANTHER" id="PTHR43652:SF2">
    <property type="entry name" value="BASIC AMINO ACID ANTIPORTER YFCC-RELATED"/>
    <property type="match status" value="1"/>
</dbReference>
<evidence type="ECO:0000256" key="6">
    <source>
        <dbReference type="ARBA" id="ARBA00023136"/>
    </source>
</evidence>
<dbReference type="Gene3D" id="3.30.70.1450">
    <property type="entry name" value="Regulator of K+ conductance, C-terminal domain"/>
    <property type="match status" value="2"/>
</dbReference>
<proteinExistence type="predicted"/>
<accession>A0A346ACZ0</accession>
<dbReference type="Pfam" id="PF02080">
    <property type="entry name" value="TrkA_C"/>
    <property type="match status" value="2"/>
</dbReference>
<dbReference type="PANTHER" id="PTHR43652">
    <property type="entry name" value="BASIC AMINO ACID ANTIPORTER YFCC-RELATED"/>
    <property type="match status" value="1"/>
</dbReference>
<sequence>MTMMAWWVLLVFVGALLALARWQNKADHIFGLVLMMLYLPGAISSEALLASAANNGLITLVLLICTAFVLEKTLLLQRAAAWMLTLDFERCWWRVVLSSIVSSALLNNTAIVSILLGPLRSITHHPARRLILPMTYAVSMGGMLTLVGTSTNLIVNSMMIEAGLPGFHLMDFFPVGVCVAIVGIIWLWWRRDQLPATPLSTESVEHYLVEGRIQSDSPLIGKTIAQAGLRHLQRLFLVEIVRSGEKICPVPPHAQLVVDDRLLFLGDPASIGLLARFKGLASYAQRQGLNADELTEVLILPDSPLCGLRLKESDFRAKFDAAVVAIRRNGEALSGVIGEQILCGGDFLVLATGKDFLGRANLTKNFMIIRGAKPAATIKPLTEWLMIGGFLLAITLSAFGWVSLFKSMVCYLSILLLSGTLTLNELRRRFPLGLWLIVMSALALAKAMETSGLMGVVTYLVKVHLEGASPHWALVGMLVATWMVTEIITNNATAAMMLPLALALAQGLGVSPLPFAMAVAFGASCSFVNPYAYQTNLMALNAGEYRLVDFLRLGLPLALLYLAVVAAFVPLFFPFLPG</sequence>
<dbReference type="EMBL" id="MH449684">
    <property type="protein sequence ID" value="AXL05102.1"/>
    <property type="molecule type" value="Genomic_DNA"/>
</dbReference>
<evidence type="ECO:0000256" key="3">
    <source>
        <dbReference type="ARBA" id="ARBA00022692"/>
    </source>
</evidence>
<dbReference type="SUPFAM" id="SSF116726">
    <property type="entry name" value="TrkA C-terminal domain-like"/>
    <property type="match status" value="2"/>
</dbReference>
<feature type="domain" description="RCK C-terminal" evidence="8">
    <location>
        <begin position="282"/>
        <end position="366"/>
    </location>
</feature>
<evidence type="ECO:0000259" key="8">
    <source>
        <dbReference type="PROSITE" id="PS51202"/>
    </source>
</evidence>
<feature type="transmembrane region" description="Helical" evidence="7">
    <location>
        <begin position="57"/>
        <end position="75"/>
    </location>
</feature>
<name>A0A346ACZ0_AERHY</name>
<dbReference type="InterPro" id="IPR036721">
    <property type="entry name" value="RCK_C_sf"/>
</dbReference>
<keyword evidence="4" id="KW-0677">Repeat</keyword>
<dbReference type="PROSITE" id="PS51202">
    <property type="entry name" value="RCK_C"/>
    <property type="match status" value="2"/>
</dbReference>
<feature type="transmembrane region" description="Helical" evidence="7">
    <location>
        <begin position="430"/>
        <end position="448"/>
    </location>
</feature>
<keyword evidence="3 7" id="KW-0812">Transmembrane</keyword>
<gene>
    <name evidence="9" type="primary">citT</name>
</gene>
<feature type="transmembrane region" description="Helical" evidence="7">
    <location>
        <begin position="553"/>
        <end position="576"/>
    </location>
</feature>
<keyword evidence="5 7" id="KW-1133">Transmembrane helix</keyword>
<organism evidence="9">
    <name type="scientific">Aeromonas hydrophila</name>
    <dbReference type="NCBI Taxonomy" id="644"/>
    <lineage>
        <taxon>Bacteria</taxon>
        <taxon>Pseudomonadati</taxon>
        <taxon>Pseudomonadota</taxon>
        <taxon>Gammaproteobacteria</taxon>
        <taxon>Aeromonadales</taxon>
        <taxon>Aeromonadaceae</taxon>
        <taxon>Aeromonas</taxon>
    </lineage>
</organism>
<dbReference type="InterPro" id="IPR051679">
    <property type="entry name" value="DASS-Related_Transporters"/>
</dbReference>
<feature type="transmembrane region" description="Helical" evidence="7">
    <location>
        <begin position="468"/>
        <end position="485"/>
    </location>
</feature>